<gene>
    <name evidence="9" type="ORF">BBK82_00220</name>
</gene>
<evidence type="ECO:0000313" key="10">
    <source>
        <dbReference type="Proteomes" id="UP000093053"/>
    </source>
</evidence>
<evidence type="ECO:0000256" key="5">
    <source>
        <dbReference type="ARBA" id="ARBA00022989"/>
    </source>
</evidence>
<comment type="similarity">
    <text evidence="2">Belongs to the ABC-4 integral membrane protein family. LolC/E subfamily.</text>
</comment>
<keyword evidence="4 7" id="KW-0812">Transmembrane</keyword>
<feature type="transmembrane region" description="Helical" evidence="7">
    <location>
        <begin position="12"/>
        <end position="41"/>
    </location>
</feature>
<evidence type="ECO:0000256" key="2">
    <source>
        <dbReference type="ARBA" id="ARBA00005236"/>
    </source>
</evidence>
<feature type="transmembrane region" description="Helical" evidence="7">
    <location>
        <begin position="204"/>
        <end position="226"/>
    </location>
</feature>
<sequence length="629" mass="64709">MLTLSLSTLRERWPLFIGAVITVALGVALVQAALLVMAATADGWIPPGATEEEAFQIREGYVGAATLLGMTVPLAAFLAVFIVGSTFAFTVAQRSRDLALLRVLGANPPQVRRLLLFEAFFLGTFGTAIGVVISFPTVTAQSAVLTAFGFLPDGFAAPFGPWVLWASIPIGVGVAVLGVLSASRRASRVQPLDALRDTGSAARVMTLGRWVTGLLSVAMTVLLILLARSGDLLIALTTSLLISMTGSVALSRLSPLLVPLLGRLLVLPGLGELARANLRDGVRRSASTAAPLIVLVALVLGIDGSLGSLALLTGVEQERSVRADLVVDSTGAQSTRLAGLPGVAVAAPQTLLPVKIVVQNLVDADGPAVTEAYDEQVFAIDPATYLRTHVTQPRSGSLDRLTGMTIAGGPMVAGERLIGETATMHYNDQSTTLQFVARMPETLALGEEFLVSRDAVPADLLATSPTTTFVRLTPGTDPATVRSAIAAAGLGDVRTVSEWAGAAAKAQQSGNLAIMAVLMGLSGLYAAIAAVNAVVIAGAERRAEFAVLRLSGLTRRQIMTVALVESTAVTVIGLLLGAVVAAGALVGVAGGTQGIVDVPWALFGLLSAGALVITAIACAATTWKVSAAR</sequence>
<accession>A0A1B2HAJ0</accession>
<dbReference type="PANTHER" id="PTHR30489:SF0">
    <property type="entry name" value="LIPOPROTEIN-RELEASING SYSTEM TRANSMEMBRANE PROTEIN LOLE"/>
    <property type="match status" value="1"/>
</dbReference>
<dbReference type="Proteomes" id="UP000093053">
    <property type="component" value="Chromosome"/>
</dbReference>
<evidence type="ECO:0000259" key="8">
    <source>
        <dbReference type="Pfam" id="PF02687"/>
    </source>
</evidence>
<feature type="domain" description="ABC3 transporter permease C-terminal" evidence="8">
    <location>
        <begin position="517"/>
        <end position="626"/>
    </location>
</feature>
<evidence type="ECO:0000256" key="4">
    <source>
        <dbReference type="ARBA" id="ARBA00022692"/>
    </source>
</evidence>
<dbReference type="InterPro" id="IPR003838">
    <property type="entry name" value="ABC3_permease_C"/>
</dbReference>
<keyword evidence="10" id="KW-1185">Reference proteome</keyword>
<dbReference type="OrthoDB" id="3223244at2"/>
<evidence type="ECO:0000256" key="1">
    <source>
        <dbReference type="ARBA" id="ARBA00004651"/>
    </source>
</evidence>
<feature type="transmembrane region" description="Helical" evidence="7">
    <location>
        <begin position="113"/>
        <end position="135"/>
    </location>
</feature>
<feature type="transmembrane region" description="Helical" evidence="7">
    <location>
        <begin position="512"/>
        <end position="537"/>
    </location>
</feature>
<keyword evidence="6 7" id="KW-0472">Membrane</keyword>
<proteinExistence type="inferred from homology"/>
<feature type="transmembrane region" description="Helical" evidence="7">
    <location>
        <begin position="600"/>
        <end position="623"/>
    </location>
</feature>
<keyword evidence="5 7" id="KW-1133">Transmembrane helix</keyword>
<dbReference type="STRING" id="1586287.BBK82_00220"/>
<dbReference type="Pfam" id="PF02687">
    <property type="entry name" value="FtsX"/>
    <property type="match status" value="2"/>
</dbReference>
<evidence type="ECO:0000256" key="3">
    <source>
        <dbReference type="ARBA" id="ARBA00022475"/>
    </source>
</evidence>
<feature type="domain" description="ABC3 transporter permease C-terminal" evidence="8">
    <location>
        <begin position="74"/>
        <end position="191"/>
    </location>
</feature>
<feature type="transmembrane region" description="Helical" evidence="7">
    <location>
        <begin position="558"/>
        <end position="588"/>
    </location>
</feature>
<dbReference type="GO" id="GO:0044874">
    <property type="term" value="P:lipoprotein localization to outer membrane"/>
    <property type="evidence" value="ECO:0007669"/>
    <property type="project" value="TreeGrafter"/>
</dbReference>
<feature type="transmembrane region" description="Helical" evidence="7">
    <location>
        <begin position="162"/>
        <end position="183"/>
    </location>
</feature>
<reference evidence="9 10" key="1">
    <citation type="submission" date="2016-07" db="EMBL/GenBank/DDBJ databases">
        <title>Complete genome sequence of the Lentzea guizhouensis DHS C013.</title>
        <authorList>
            <person name="Cao C."/>
        </authorList>
    </citation>
    <scope>NUCLEOTIDE SEQUENCE [LARGE SCALE GENOMIC DNA]</scope>
    <source>
        <strain evidence="9 10">DHS C013</strain>
    </source>
</reference>
<feature type="transmembrane region" description="Helical" evidence="7">
    <location>
        <begin position="289"/>
        <end position="312"/>
    </location>
</feature>
<dbReference type="AlphaFoldDB" id="A0A1B2HAJ0"/>
<comment type="subcellular location">
    <subcellularLocation>
        <location evidence="1">Cell membrane</location>
        <topology evidence="1">Multi-pass membrane protein</topology>
    </subcellularLocation>
</comment>
<dbReference type="KEGG" id="led:BBK82_00220"/>
<organism evidence="9 10">
    <name type="scientific">Lentzea guizhouensis</name>
    <dbReference type="NCBI Taxonomy" id="1586287"/>
    <lineage>
        <taxon>Bacteria</taxon>
        <taxon>Bacillati</taxon>
        <taxon>Actinomycetota</taxon>
        <taxon>Actinomycetes</taxon>
        <taxon>Pseudonocardiales</taxon>
        <taxon>Pseudonocardiaceae</taxon>
        <taxon>Lentzea</taxon>
    </lineage>
</organism>
<dbReference type="EMBL" id="CP016793">
    <property type="protein sequence ID" value="ANZ34735.1"/>
    <property type="molecule type" value="Genomic_DNA"/>
</dbReference>
<dbReference type="GO" id="GO:0098797">
    <property type="term" value="C:plasma membrane protein complex"/>
    <property type="evidence" value="ECO:0007669"/>
    <property type="project" value="TreeGrafter"/>
</dbReference>
<protein>
    <recommendedName>
        <fullName evidence="8">ABC3 transporter permease C-terminal domain-containing protein</fullName>
    </recommendedName>
</protein>
<feature type="transmembrane region" description="Helical" evidence="7">
    <location>
        <begin position="61"/>
        <end position="92"/>
    </location>
</feature>
<evidence type="ECO:0000256" key="7">
    <source>
        <dbReference type="SAM" id="Phobius"/>
    </source>
</evidence>
<dbReference type="RefSeq" id="WP_065913155.1">
    <property type="nucleotide sequence ID" value="NZ_CP016793.1"/>
</dbReference>
<keyword evidence="3" id="KW-1003">Cell membrane</keyword>
<dbReference type="InterPro" id="IPR051447">
    <property type="entry name" value="Lipoprotein-release_system"/>
</dbReference>
<name>A0A1B2HAJ0_9PSEU</name>
<evidence type="ECO:0000313" key="9">
    <source>
        <dbReference type="EMBL" id="ANZ34735.1"/>
    </source>
</evidence>
<dbReference type="PANTHER" id="PTHR30489">
    <property type="entry name" value="LIPOPROTEIN-RELEASING SYSTEM TRANSMEMBRANE PROTEIN LOLE"/>
    <property type="match status" value="1"/>
</dbReference>
<evidence type="ECO:0000256" key="6">
    <source>
        <dbReference type="ARBA" id="ARBA00023136"/>
    </source>
</evidence>